<gene>
    <name evidence="1" type="ORF">R4Z09_12145</name>
</gene>
<organism evidence="1 2">
    <name type="scientific">Niallia oryzisoli</name>
    <dbReference type="NCBI Taxonomy" id="1737571"/>
    <lineage>
        <taxon>Bacteria</taxon>
        <taxon>Bacillati</taxon>
        <taxon>Bacillota</taxon>
        <taxon>Bacilli</taxon>
        <taxon>Bacillales</taxon>
        <taxon>Bacillaceae</taxon>
        <taxon>Niallia</taxon>
    </lineage>
</organism>
<evidence type="ECO:0000313" key="2">
    <source>
        <dbReference type="Proteomes" id="UP001357223"/>
    </source>
</evidence>
<dbReference type="RefSeq" id="WP_338452555.1">
    <property type="nucleotide sequence ID" value="NZ_CP137640.1"/>
</dbReference>
<dbReference type="EMBL" id="CP137640">
    <property type="protein sequence ID" value="WVX83678.1"/>
    <property type="molecule type" value="Genomic_DNA"/>
</dbReference>
<dbReference type="Proteomes" id="UP001357223">
    <property type="component" value="Chromosome"/>
</dbReference>
<reference evidence="1 2" key="1">
    <citation type="submission" date="2023-10" db="EMBL/GenBank/DDBJ databases">
        <title>Niallia locisalis sp.nov. isolated from a salt pond sample.</title>
        <authorList>
            <person name="Li X.-J."/>
            <person name="Dong L."/>
        </authorList>
    </citation>
    <scope>NUCLEOTIDE SEQUENCE [LARGE SCALE GENOMIC DNA]</scope>
    <source>
        <strain evidence="1 2">DSM 29761</strain>
    </source>
</reference>
<name>A0ABZ2CKZ4_9BACI</name>
<sequence>MGRKLSYLEVKETFEKRGYKLLESEYKGKDITIGWTANTICEIIRHTIVALTINNLNVTVSED</sequence>
<accession>A0ABZ2CKZ4</accession>
<protein>
    <submittedName>
        <fullName evidence="1">Uncharacterized protein</fullName>
    </submittedName>
</protein>
<proteinExistence type="predicted"/>
<keyword evidence="2" id="KW-1185">Reference proteome</keyword>
<evidence type="ECO:0000313" key="1">
    <source>
        <dbReference type="EMBL" id="WVX83678.1"/>
    </source>
</evidence>